<dbReference type="EMBL" id="SPHZ02000009">
    <property type="protein sequence ID" value="KAF0898752.1"/>
    <property type="molecule type" value="Genomic_DNA"/>
</dbReference>
<evidence type="ECO:0000313" key="5">
    <source>
        <dbReference type="EMBL" id="KAF0898752.1"/>
    </source>
</evidence>
<keyword evidence="6" id="KW-1185">Reference proteome</keyword>
<dbReference type="Gene3D" id="3.40.50.150">
    <property type="entry name" value="Vaccinia Virus protein VP39"/>
    <property type="match status" value="1"/>
</dbReference>
<dbReference type="AlphaFoldDB" id="A0A6G1CF02"/>
<comment type="caution">
    <text evidence="5">The sequence shown here is derived from an EMBL/GenBank/DDBJ whole genome shotgun (WGS) entry which is preliminary data.</text>
</comment>
<reference evidence="5 6" key="1">
    <citation type="submission" date="2019-11" db="EMBL/GenBank/DDBJ databases">
        <title>Whole genome sequence of Oryza granulata.</title>
        <authorList>
            <person name="Li W."/>
        </authorList>
    </citation>
    <scope>NUCLEOTIDE SEQUENCE [LARGE SCALE GENOMIC DNA]</scope>
    <source>
        <strain evidence="6">cv. Menghai</strain>
        <tissue evidence="5">Leaf</tissue>
    </source>
</reference>
<accession>A0A6G1CF02</accession>
<dbReference type="InterPro" id="IPR029063">
    <property type="entry name" value="SAM-dependent_MTases_sf"/>
</dbReference>
<keyword evidence="1" id="KW-0489">Methyltransferase</keyword>
<proteinExistence type="predicted"/>
<dbReference type="InterPro" id="IPR001077">
    <property type="entry name" value="COMT_C"/>
</dbReference>
<sequence length="110" mass="11894">MDLWDATGHDAEYNMLLNEMMASDSHFVVDKVVHECTEVLVGVSSLVDVSGGNGAIARAIAKSFPHIKRSILDLPHVIQSTPTDGMIEFVAGDMRHHVPSADVALLKAEI</sequence>
<dbReference type="PANTHER" id="PTHR11746">
    <property type="entry name" value="O-METHYLTRANSFERASE"/>
    <property type="match status" value="1"/>
</dbReference>
<name>A0A6G1CF02_9ORYZ</name>
<evidence type="ECO:0000256" key="2">
    <source>
        <dbReference type="ARBA" id="ARBA00022679"/>
    </source>
</evidence>
<dbReference type="GO" id="GO:0008171">
    <property type="term" value="F:O-methyltransferase activity"/>
    <property type="evidence" value="ECO:0007669"/>
    <property type="project" value="InterPro"/>
</dbReference>
<keyword evidence="3" id="KW-0949">S-adenosyl-L-methionine</keyword>
<organism evidence="5 6">
    <name type="scientific">Oryza meyeriana var. granulata</name>
    <dbReference type="NCBI Taxonomy" id="110450"/>
    <lineage>
        <taxon>Eukaryota</taxon>
        <taxon>Viridiplantae</taxon>
        <taxon>Streptophyta</taxon>
        <taxon>Embryophyta</taxon>
        <taxon>Tracheophyta</taxon>
        <taxon>Spermatophyta</taxon>
        <taxon>Magnoliopsida</taxon>
        <taxon>Liliopsida</taxon>
        <taxon>Poales</taxon>
        <taxon>Poaceae</taxon>
        <taxon>BOP clade</taxon>
        <taxon>Oryzoideae</taxon>
        <taxon>Oryzeae</taxon>
        <taxon>Oryzinae</taxon>
        <taxon>Oryza</taxon>
        <taxon>Oryza meyeriana</taxon>
    </lineage>
</organism>
<gene>
    <name evidence="5" type="ORF">E2562_009357</name>
</gene>
<dbReference type="InterPro" id="IPR016461">
    <property type="entry name" value="COMT-like"/>
</dbReference>
<evidence type="ECO:0000256" key="3">
    <source>
        <dbReference type="ARBA" id="ARBA00022691"/>
    </source>
</evidence>
<keyword evidence="2" id="KW-0808">Transferase</keyword>
<evidence type="ECO:0000313" key="6">
    <source>
        <dbReference type="Proteomes" id="UP000479710"/>
    </source>
</evidence>
<dbReference type="SUPFAM" id="SSF53335">
    <property type="entry name" value="S-adenosyl-L-methionine-dependent methyltransferases"/>
    <property type="match status" value="1"/>
</dbReference>
<dbReference type="GO" id="GO:0032259">
    <property type="term" value="P:methylation"/>
    <property type="evidence" value="ECO:0007669"/>
    <property type="project" value="UniProtKB-KW"/>
</dbReference>
<dbReference type="OrthoDB" id="1712360at2759"/>
<feature type="domain" description="O-methyltransferase C-terminal" evidence="4">
    <location>
        <begin position="2"/>
        <end position="107"/>
    </location>
</feature>
<dbReference type="PROSITE" id="PS51683">
    <property type="entry name" value="SAM_OMT_II"/>
    <property type="match status" value="1"/>
</dbReference>
<dbReference type="Pfam" id="PF00891">
    <property type="entry name" value="Methyltransf_2"/>
    <property type="match status" value="1"/>
</dbReference>
<protein>
    <recommendedName>
        <fullName evidence="4">O-methyltransferase C-terminal domain-containing protein</fullName>
    </recommendedName>
</protein>
<evidence type="ECO:0000259" key="4">
    <source>
        <dbReference type="Pfam" id="PF00891"/>
    </source>
</evidence>
<evidence type="ECO:0000256" key="1">
    <source>
        <dbReference type="ARBA" id="ARBA00022603"/>
    </source>
</evidence>
<dbReference type="Proteomes" id="UP000479710">
    <property type="component" value="Unassembled WGS sequence"/>
</dbReference>